<keyword evidence="2" id="KW-0805">Transcription regulation</keyword>
<feature type="modified residue" description="4-aspartylphosphate" evidence="5">
    <location>
        <position position="52"/>
    </location>
</feature>
<evidence type="ECO:0000313" key="9">
    <source>
        <dbReference type="Proteomes" id="UP000331127"/>
    </source>
</evidence>
<dbReference type="PANTHER" id="PTHR43214:SF24">
    <property type="entry name" value="TRANSCRIPTIONAL REGULATORY PROTEIN NARL-RELATED"/>
    <property type="match status" value="1"/>
</dbReference>
<dbReference type="OrthoDB" id="3519926at2"/>
<dbReference type="Proteomes" id="UP000331127">
    <property type="component" value="Unassembled WGS sequence"/>
</dbReference>
<reference evidence="8 9" key="1">
    <citation type="submission" date="2019-10" db="EMBL/GenBank/DDBJ databases">
        <title>Whole genome shotgun sequence of Acrocarpospora macrocephala NBRC 16266.</title>
        <authorList>
            <person name="Ichikawa N."/>
            <person name="Kimura A."/>
            <person name="Kitahashi Y."/>
            <person name="Komaki H."/>
            <person name="Oguchi A."/>
        </authorList>
    </citation>
    <scope>NUCLEOTIDE SEQUENCE [LARGE SCALE GENOMIC DNA]</scope>
    <source>
        <strain evidence="8 9">NBRC 16266</strain>
    </source>
</reference>
<evidence type="ECO:0000259" key="7">
    <source>
        <dbReference type="PROSITE" id="PS50110"/>
    </source>
</evidence>
<proteinExistence type="predicted"/>
<keyword evidence="3 8" id="KW-0238">DNA-binding</keyword>
<dbReference type="InterPro" id="IPR000792">
    <property type="entry name" value="Tscrpt_reg_LuxR_C"/>
</dbReference>
<evidence type="ECO:0000256" key="4">
    <source>
        <dbReference type="ARBA" id="ARBA00023163"/>
    </source>
</evidence>
<dbReference type="PROSITE" id="PS50043">
    <property type="entry name" value="HTH_LUXR_2"/>
    <property type="match status" value="1"/>
</dbReference>
<dbReference type="GO" id="GO:0003677">
    <property type="term" value="F:DNA binding"/>
    <property type="evidence" value="ECO:0007669"/>
    <property type="project" value="UniProtKB-KW"/>
</dbReference>
<dbReference type="InterPro" id="IPR001789">
    <property type="entry name" value="Sig_transdc_resp-reg_receiver"/>
</dbReference>
<dbReference type="PROSITE" id="PS00622">
    <property type="entry name" value="HTH_LUXR_1"/>
    <property type="match status" value="1"/>
</dbReference>
<evidence type="ECO:0000256" key="5">
    <source>
        <dbReference type="PROSITE-ProRule" id="PRU00169"/>
    </source>
</evidence>
<keyword evidence="1 5" id="KW-0597">Phosphoprotein</keyword>
<dbReference type="EMBL" id="BLAE01000005">
    <property type="protein sequence ID" value="GES07064.1"/>
    <property type="molecule type" value="Genomic_DNA"/>
</dbReference>
<gene>
    <name evidence="8" type="ORF">Amac_006590</name>
</gene>
<dbReference type="SMART" id="SM00448">
    <property type="entry name" value="REC"/>
    <property type="match status" value="1"/>
</dbReference>
<dbReference type="CDD" id="cd06170">
    <property type="entry name" value="LuxR_C_like"/>
    <property type="match status" value="1"/>
</dbReference>
<protein>
    <submittedName>
        <fullName evidence="8">DNA-binding response regulator</fullName>
    </submittedName>
</protein>
<keyword evidence="4" id="KW-0804">Transcription</keyword>
<dbReference type="InterPro" id="IPR058245">
    <property type="entry name" value="NreC/VraR/RcsB-like_REC"/>
</dbReference>
<dbReference type="SUPFAM" id="SSF52172">
    <property type="entry name" value="CheY-like"/>
    <property type="match status" value="1"/>
</dbReference>
<dbReference type="Pfam" id="PF00072">
    <property type="entry name" value="Response_reg"/>
    <property type="match status" value="1"/>
</dbReference>
<dbReference type="InterPro" id="IPR011006">
    <property type="entry name" value="CheY-like_superfamily"/>
</dbReference>
<evidence type="ECO:0000256" key="1">
    <source>
        <dbReference type="ARBA" id="ARBA00022553"/>
    </source>
</evidence>
<evidence type="ECO:0000313" key="8">
    <source>
        <dbReference type="EMBL" id="GES07064.1"/>
    </source>
</evidence>
<feature type="domain" description="Response regulatory" evidence="7">
    <location>
        <begin position="2"/>
        <end position="121"/>
    </location>
</feature>
<dbReference type="SUPFAM" id="SSF46894">
    <property type="entry name" value="C-terminal effector domain of the bipartite response regulators"/>
    <property type="match status" value="1"/>
</dbReference>
<dbReference type="InterPro" id="IPR039420">
    <property type="entry name" value="WalR-like"/>
</dbReference>
<dbReference type="PANTHER" id="PTHR43214">
    <property type="entry name" value="TWO-COMPONENT RESPONSE REGULATOR"/>
    <property type="match status" value="1"/>
</dbReference>
<dbReference type="Pfam" id="PF00196">
    <property type="entry name" value="GerE"/>
    <property type="match status" value="1"/>
</dbReference>
<dbReference type="Gene3D" id="3.40.50.2300">
    <property type="match status" value="1"/>
</dbReference>
<dbReference type="CDD" id="cd17535">
    <property type="entry name" value="REC_NarL-like"/>
    <property type="match status" value="1"/>
</dbReference>
<dbReference type="RefSeq" id="WP_155352787.1">
    <property type="nucleotide sequence ID" value="NZ_BAAAHL010000077.1"/>
</dbReference>
<dbReference type="InterPro" id="IPR016032">
    <property type="entry name" value="Sig_transdc_resp-reg_C-effctor"/>
</dbReference>
<feature type="domain" description="HTH luxR-type" evidence="6">
    <location>
        <begin position="143"/>
        <end position="208"/>
    </location>
</feature>
<dbReference type="SMART" id="SM00421">
    <property type="entry name" value="HTH_LUXR"/>
    <property type="match status" value="1"/>
</dbReference>
<dbReference type="PRINTS" id="PR00038">
    <property type="entry name" value="HTHLUXR"/>
</dbReference>
<sequence>MRIIIAEDAALLREGLAGLLTDRGHEVVGRCGEADTLLSLVAEHQPDVVVTDIRMPPGYSDEGARAAVHIRKNHPRIGILVLSQHVETQFAVELVTSSEGFGYLLKDRVLDVDQFLDALDRVAAGGSVLDPTVVSTLLRRATMANPLAVLSDRERSVLELMAEGRSNAAIAGQLWLGERTVESHIGSIFSKLGLPGSAQDHRRVRAVVTYLNAMRAGERLT</sequence>
<organism evidence="8 9">
    <name type="scientific">Acrocarpospora macrocephala</name>
    <dbReference type="NCBI Taxonomy" id="150177"/>
    <lineage>
        <taxon>Bacteria</taxon>
        <taxon>Bacillati</taxon>
        <taxon>Actinomycetota</taxon>
        <taxon>Actinomycetes</taxon>
        <taxon>Streptosporangiales</taxon>
        <taxon>Streptosporangiaceae</taxon>
        <taxon>Acrocarpospora</taxon>
    </lineage>
</organism>
<evidence type="ECO:0000259" key="6">
    <source>
        <dbReference type="PROSITE" id="PS50043"/>
    </source>
</evidence>
<evidence type="ECO:0000256" key="3">
    <source>
        <dbReference type="ARBA" id="ARBA00023125"/>
    </source>
</evidence>
<dbReference type="GO" id="GO:0000160">
    <property type="term" value="P:phosphorelay signal transduction system"/>
    <property type="evidence" value="ECO:0007669"/>
    <property type="project" value="InterPro"/>
</dbReference>
<evidence type="ECO:0000256" key="2">
    <source>
        <dbReference type="ARBA" id="ARBA00023015"/>
    </source>
</evidence>
<accession>A0A5M3WDP7</accession>
<keyword evidence="9" id="KW-1185">Reference proteome</keyword>
<comment type="caution">
    <text evidence="8">The sequence shown here is derived from an EMBL/GenBank/DDBJ whole genome shotgun (WGS) entry which is preliminary data.</text>
</comment>
<dbReference type="GO" id="GO:0006355">
    <property type="term" value="P:regulation of DNA-templated transcription"/>
    <property type="evidence" value="ECO:0007669"/>
    <property type="project" value="InterPro"/>
</dbReference>
<dbReference type="AlphaFoldDB" id="A0A5M3WDP7"/>
<dbReference type="PROSITE" id="PS50110">
    <property type="entry name" value="RESPONSE_REGULATORY"/>
    <property type="match status" value="1"/>
</dbReference>
<name>A0A5M3WDP7_9ACTN</name>